<keyword evidence="2 4" id="KW-0227">DNA damage</keyword>
<dbReference type="InterPro" id="IPR038973">
    <property type="entry name" value="MutL/Mlh/Pms-like"/>
</dbReference>
<dbReference type="SMART" id="SM00853">
    <property type="entry name" value="MutL_C"/>
    <property type="match status" value="1"/>
</dbReference>
<keyword evidence="7" id="KW-0540">Nuclease</keyword>
<dbReference type="CDD" id="cd00782">
    <property type="entry name" value="MutL_Trans"/>
    <property type="match status" value="1"/>
</dbReference>
<comment type="similarity">
    <text evidence="1 4">Belongs to the DNA mismatch repair MutL/HexB family.</text>
</comment>
<proteinExistence type="inferred from homology"/>
<keyword evidence="3 4" id="KW-0234">DNA repair</keyword>
<dbReference type="SUPFAM" id="SSF54211">
    <property type="entry name" value="Ribosomal protein S5 domain 2-like"/>
    <property type="match status" value="1"/>
</dbReference>
<dbReference type="EMBL" id="JAFNJU010000001">
    <property type="protein sequence ID" value="MBO1263504.1"/>
    <property type="molecule type" value="Genomic_DNA"/>
</dbReference>
<dbReference type="InterPro" id="IPR042121">
    <property type="entry name" value="MutL_C_regsub"/>
</dbReference>
<dbReference type="AlphaFoldDB" id="A0A939KFP9"/>
<dbReference type="Gene3D" id="3.30.230.10">
    <property type="match status" value="1"/>
</dbReference>
<keyword evidence="7" id="KW-0255">Endonuclease</keyword>
<dbReference type="RefSeq" id="WP_207598025.1">
    <property type="nucleotide sequence ID" value="NZ_JAFNJU010000001.1"/>
</dbReference>
<sequence>MGKINILSKDTFNKIAAGEVVERPASVVKELIENSIDAKATEIYVEILEGGEKLIKIVDNGEGILEEDMRSAFLPHATSKIRTADDLFSIVTMGFRGEALSSISSVSRVLMRSKAVDNDGREILVEGGEIRYEKFSPMDQGTLMEIRDLFYNVPARKKFLKSPSREGSIISEIVSKISMAHPQISFRLMVEGKEVLRTYGTGNQKDVIRQVYNKKVYENLFYFENHYDSFSVFGYIGNEEISRGSRSHETIFVNKRLVQSKVITTAAEKAFKSFATVSRFPFFVINIEVFPEIIDVNIHPQKAEIKFEDESHIFKSVFGTIHSAMGEGLKDTFAIEEEEEKESFVQLRHPSASAPVYIDIPVDTMKPVNAEEFQKKEHSETVSHQEAKSYESDAGLDIRIREEERPMKKAYWPEDSDESSAKTAKFPMPRIIGQFRDTYILTEIHDELYIFDQHAAHEKINFEKYMTEIREGAVASQGLLIPEIVDLDLEDHQLYLENREVLKEAGFVMEDFGDRSISIREVPLFLGKVQASFYLHEILDNIRNLGKGNKEDVKHLRIATAACKASIKAYEPLTMEEMRHLINELRFISEPFTCPHGRPTLVKLTEKDMQKMFRRIV</sequence>
<dbReference type="GO" id="GO:0016887">
    <property type="term" value="F:ATP hydrolysis activity"/>
    <property type="evidence" value="ECO:0007669"/>
    <property type="project" value="InterPro"/>
</dbReference>
<organism evidence="7 8">
    <name type="scientific">Proteiniclasticum aestuarii</name>
    <dbReference type="NCBI Taxonomy" id="2817862"/>
    <lineage>
        <taxon>Bacteria</taxon>
        <taxon>Bacillati</taxon>
        <taxon>Bacillota</taxon>
        <taxon>Clostridia</taxon>
        <taxon>Eubacteriales</taxon>
        <taxon>Clostridiaceae</taxon>
        <taxon>Proteiniclasticum</taxon>
    </lineage>
</organism>
<dbReference type="SUPFAM" id="SSF118116">
    <property type="entry name" value="DNA mismatch repair protein MutL"/>
    <property type="match status" value="1"/>
</dbReference>
<dbReference type="GO" id="GO:0032300">
    <property type="term" value="C:mismatch repair complex"/>
    <property type="evidence" value="ECO:0007669"/>
    <property type="project" value="InterPro"/>
</dbReference>
<evidence type="ECO:0000259" key="6">
    <source>
        <dbReference type="SMART" id="SM01340"/>
    </source>
</evidence>
<name>A0A939KFP9_9CLOT</name>
<keyword evidence="7" id="KW-0378">Hydrolase</keyword>
<dbReference type="GO" id="GO:0030983">
    <property type="term" value="F:mismatched DNA binding"/>
    <property type="evidence" value="ECO:0007669"/>
    <property type="project" value="InterPro"/>
</dbReference>
<gene>
    <name evidence="4 7" type="primary">mutL</name>
    <name evidence="7" type="ORF">J3A84_00425</name>
</gene>
<dbReference type="GO" id="GO:0140664">
    <property type="term" value="F:ATP-dependent DNA damage sensor activity"/>
    <property type="evidence" value="ECO:0007669"/>
    <property type="project" value="InterPro"/>
</dbReference>
<comment type="caution">
    <text evidence="7">The sequence shown here is derived from an EMBL/GenBank/DDBJ whole genome shotgun (WGS) entry which is preliminary data.</text>
</comment>
<protein>
    <recommendedName>
        <fullName evidence="4">DNA mismatch repair protein MutL</fullName>
    </recommendedName>
</protein>
<dbReference type="InterPro" id="IPR042120">
    <property type="entry name" value="MutL_C_dimsub"/>
</dbReference>
<dbReference type="GO" id="GO:0006298">
    <property type="term" value="P:mismatch repair"/>
    <property type="evidence" value="ECO:0007669"/>
    <property type="project" value="UniProtKB-UniRule"/>
</dbReference>
<dbReference type="Gene3D" id="3.30.565.10">
    <property type="entry name" value="Histidine kinase-like ATPase, C-terminal domain"/>
    <property type="match status" value="1"/>
</dbReference>
<accession>A0A939KFP9</accession>
<dbReference type="HAMAP" id="MF_00149">
    <property type="entry name" value="DNA_mis_repair"/>
    <property type="match status" value="1"/>
</dbReference>
<evidence type="ECO:0000313" key="8">
    <source>
        <dbReference type="Proteomes" id="UP000664218"/>
    </source>
</evidence>
<dbReference type="InterPro" id="IPR014721">
    <property type="entry name" value="Ribsml_uS5_D2-typ_fold_subgr"/>
</dbReference>
<evidence type="ECO:0000256" key="4">
    <source>
        <dbReference type="HAMAP-Rule" id="MF_00149"/>
    </source>
</evidence>
<dbReference type="SMART" id="SM01340">
    <property type="entry name" value="DNA_mis_repair"/>
    <property type="match status" value="1"/>
</dbReference>
<evidence type="ECO:0000256" key="3">
    <source>
        <dbReference type="ARBA" id="ARBA00023204"/>
    </source>
</evidence>
<dbReference type="Proteomes" id="UP000664218">
    <property type="component" value="Unassembled WGS sequence"/>
</dbReference>
<dbReference type="PROSITE" id="PS00058">
    <property type="entry name" value="DNA_MISMATCH_REPAIR_1"/>
    <property type="match status" value="1"/>
</dbReference>
<dbReference type="Pfam" id="PF08676">
    <property type="entry name" value="MutL_C"/>
    <property type="match status" value="1"/>
</dbReference>
<dbReference type="InterPro" id="IPR020568">
    <property type="entry name" value="Ribosomal_Su5_D2-typ_SF"/>
</dbReference>
<dbReference type="Pfam" id="PF13589">
    <property type="entry name" value="HATPase_c_3"/>
    <property type="match status" value="1"/>
</dbReference>
<dbReference type="Pfam" id="PF01119">
    <property type="entry name" value="DNA_mis_repair"/>
    <property type="match status" value="1"/>
</dbReference>
<dbReference type="Gene3D" id="3.30.1540.20">
    <property type="entry name" value="MutL, C-terminal domain, dimerisation subdomain"/>
    <property type="match status" value="1"/>
</dbReference>
<dbReference type="GO" id="GO:0004519">
    <property type="term" value="F:endonuclease activity"/>
    <property type="evidence" value="ECO:0007669"/>
    <property type="project" value="UniProtKB-KW"/>
</dbReference>
<dbReference type="InterPro" id="IPR036890">
    <property type="entry name" value="HATPase_C_sf"/>
</dbReference>
<dbReference type="InterPro" id="IPR002099">
    <property type="entry name" value="MutL/Mlh/PMS"/>
</dbReference>
<dbReference type="PANTHER" id="PTHR10073:SF12">
    <property type="entry name" value="DNA MISMATCH REPAIR PROTEIN MLH1"/>
    <property type="match status" value="1"/>
</dbReference>
<comment type="function">
    <text evidence="4">This protein is involved in the repair of mismatches in DNA. It is required for dam-dependent methyl-directed DNA mismatch repair. May act as a 'molecular matchmaker', a protein that promotes the formation of a stable complex between two or more DNA-binding proteins in an ATP-dependent manner without itself being part of a final effector complex.</text>
</comment>
<evidence type="ECO:0000256" key="2">
    <source>
        <dbReference type="ARBA" id="ARBA00022763"/>
    </source>
</evidence>
<feature type="domain" description="DNA mismatch repair protein S5" evidence="6">
    <location>
        <begin position="208"/>
        <end position="326"/>
    </location>
</feature>
<keyword evidence="8" id="KW-1185">Reference proteome</keyword>
<dbReference type="InterPro" id="IPR037198">
    <property type="entry name" value="MutL_C_sf"/>
</dbReference>
<dbReference type="NCBIfam" id="TIGR00585">
    <property type="entry name" value="mutl"/>
    <property type="match status" value="1"/>
</dbReference>
<dbReference type="InterPro" id="IPR014762">
    <property type="entry name" value="DNA_mismatch_repair_CS"/>
</dbReference>
<dbReference type="InterPro" id="IPR013507">
    <property type="entry name" value="DNA_mismatch_S5_2-like"/>
</dbReference>
<dbReference type="PANTHER" id="PTHR10073">
    <property type="entry name" value="DNA MISMATCH REPAIR PROTEIN MLH, PMS, MUTL"/>
    <property type="match status" value="1"/>
</dbReference>
<evidence type="ECO:0000259" key="5">
    <source>
        <dbReference type="SMART" id="SM00853"/>
    </source>
</evidence>
<evidence type="ECO:0000313" key="7">
    <source>
        <dbReference type="EMBL" id="MBO1263504.1"/>
    </source>
</evidence>
<dbReference type="InterPro" id="IPR014790">
    <property type="entry name" value="MutL_C"/>
</dbReference>
<dbReference type="InterPro" id="IPR020667">
    <property type="entry name" value="DNA_mismatch_repair_MutL"/>
</dbReference>
<dbReference type="CDD" id="cd16926">
    <property type="entry name" value="HATPase_MutL-MLH-PMS-like"/>
    <property type="match status" value="1"/>
</dbReference>
<dbReference type="FunFam" id="3.30.565.10:FF:000003">
    <property type="entry name" value="DNA mismatch repair endonuclease MutL"/>
    <property type="match status" value="1"/>
</dbReference>
<evidence type="ECO:0000256" key="1">
    <source>
        <dbReference type="ARBA" id="ARBA00006082"/>
    </source>
</evidence>
<dbReference type="GO" id="GO:0005524">
    <property type="term" value="F:ATP binding"/>
    <property type="evidence" value="ECO:0007669"/>
    <property type="project" value="InterPro"/>
</dbReference>
<feature type="domain" description="MutL C-terminal dimerisation" evidence="5">
    <location>
        <begin position="431"/>
        <end position="573"/>
    </location>
</feature>
<reference evidence="7" key="1">
    <citation type="submission" date="2021-03" db="EMBL/GenBank/DDBJ databases">
        <title>Proteiniclasticum marinus sp. nov., isolated from tidal flat sediment.</title>
        <authorList>
            <person name="Namirimu T."/>
            <person name="Yang J.-A."/>
            <person name="Yang S.-H."/>
            <person name="Kim Y.-J."/>
            <person name="Kwon K.K."/>
        </authorList>
    </citation>
    <scope>NUCLEOTIDE SEQUENCE</scope>
    <source>
        <strain evidence="7">SCR006</strain>
    </source>
</reference>
<dbReference type="Gene3D" id="3.30.1370.100">
    <property type="entry name" value="MutL, C-terminal domain, regulatory subdomain"/>
    <property type="match status" value="1"/>
</dbReference>
<dbReference type="SUPFAM" id="SSF55874">
    <property type="entry name" value="ATPase domain of HSP90 chaperone/DNA topoisomerase II/histidine kinase"/>
    <property type="match status" value="1"/>
</dbReference>